<evidence type="ECO:0000313" key="5">
    <source>
        <dbReference type="EMBL" id="MDO7020353.1"/>
    </source>
</evidence>
<dbReference type="EMBL" id="JAUPBM010000062">
    <property type="protein sequence ID" value="MDO7020353.1"/>
    <property type="molecule type" value="Genomic_DNA"/>
</dbReference>
<feature type="domain" description="SsuA/THI5-like" evidence="4">
    <location>
        <begin position="46"/>
        <end position="250"/>
    </location>
</feature>
<dbReference type="Proteomes" id="UP001175147">
    <property type="component" value="Unassembled WGS sequence"/>
</dbReference>
<dbReference type="PANTHER" id="PTHR30024:SF47">
    <property type="entry name" value="TAURINE-BINDING PERIPLASMIC PROTEIN"/>
    <property type="match status" value="1"/>
</dbReference>
<evidence type="ECO:0000256" key="1">
    <source>
        <dbReference type="ARBA" id="ARBA00004418"/>
    </source>
</evidence>
<comment type="similarity">
    <text evidence="2">Belongs to the bacterial solute-binding protein SsuA/TauA family.</text>
</comment>
<protein>
    <submittedName>
        <fullName evidence="5">ABC transporter substrate-binding protein</fullName>
    </submittedName>
</protein>
<comment type="caution">
    <text evidence="5">The sequence shown here is derived from an EMBL/GenBank/DDBJ whole genome shotgun (WGS) entry which is preliminary data.</text>
</comment>
<proteinExistence type="inferred from homology"/>
<keyword evidence="6" id="KW-1185">Reference proteome</keyword>
<evidence type="ECO:0000313" key="6">
    <source>
        <dbReference type="Proteomes" id="UP001175147"/>
    </source>
</evidence>
<gene>
    <name evidence="5" type="ORF">Q5M86_06160</name>
</gene>
<dbReference type="SUPFAM" id="SSF53850">
    <property type="entry name" value="Periplasmic binding protein-like II"/>
    <property type="match status" value="1"/>
</dbReference>
<evidence type="ECO:0000256" key="3">
    <source>
        <dbReference type="ARBA" id="ARBA00022729"/>
    </source>
</evidence>
<sequence length="328" mass="36721">MKKIIYMIFIMISIISCSNKEEKENKVQKTKIKVGYLYEFAGASAVAVAKEKGFFEEENLDAELYEFFNGHAAILSMISEEIDFAYIGHAAHNLIIDGKAQILIPNGISKGEKIITAKSNNINTIADLKGKTVATHLGTSGEAMLLIALENAGLTKKDINLLNVNITNLENTLINKEADVISTWEPYTTHIRGSNYKMLADITNYSDKIILTSSFVSTLEYINNHRETVSKFSRAILKAMDYRKDHIDEAVEFVSKLNGNSIDAVKEETDTGIWFSSSDISNACESGDILKWYETQQKVFLHSQIIDEDVPVTNYIQLELLKSILNTL</sequence>
<reference evidence="5" key="1">
    <citation type="submission" date="2023-07" db="EMBL/GenBank/DDBJ databases">
        <title>Mucosal microbiota of week-old chicken and adult hens.</title>
        <authorList>
            <person name="Volf J."/>
            <person name="Karasova D."/>
            <person name="Crhanova M."/>
            <person name="Faldynova M."/>
            <person name="Prikrylova H."/>
            <person name="Zeman M."/>
            <person name="Babak V."/>
            <person name="Rajova J."/>
            <person name="Rychlik I."/>
        </authorList>
    </citation>
    <scope>NUCLEOTIDE SEQUENCE</scope>
    <source>
        <strain evidence="5">ET902</strain>
    </source>
</reference>
<dbReference type="Gene3D" id="3.40.190.10">
    <property type="entry name" value="Periplasmic binding protein-like II"/>
    <property type="match status" value="2"/>
</dbReference>
<keyword evidence="3" id="KW-0732">Signal</keyword>
<comment type="subcellular location">
    <subcellularLocation>
        <location evidence="1">Periplasm</location>
    </subcellularLocation>
</comment>
<dbReference type="Pfam" id="PF09084">
    <property type="entry name" value="NMT1"/>
    <property type="match status" value="1"/>
</dbReference>
<accession>A0ABT8YWX2</accession>
<evidence type="ECO:0000256" key="2">
    <source>
        <dbReference type="ARBA" id="ARBA00010742"/>
    </source>
</evidence>
<evidence type="ECO:0000259" key="4">
    <source>
        <dbReference type="Pfam" id="PF09084"/>
    </source>
</evidence>
<dbReference type="RefSeq" id="WP_304385931.1">
    <property type="nucleotide sequence ID" value="NZ_JAUPBL010000093.1"/>
</dbReference>
<organism evidence="5 6">
    <name type="scientific">Brachyspira innocens</name>
    <dbReference type="NCBI Taxonomy" id="13264"/>
    <lineage>
        <taxon>Bacteria</taxon>
        <taxon>Pseudomonadati</taxon>
        <taxon>Spirochaetota</taxon>
        <taxon>Spirochaetia</taxon>
        <taxon>Brachyspirales</taxon>
        <taxon>Brachyspiraceae</taxon>
        <taxon>Brachyspira</taxon>
    </lineage>
</organism>
<dbReference type="InterPro" id="IPR015168">
    <property type="entry name" value="SsuA/THI5"/>
</dbReference>
<name>A0ABT8YWX2_9SPIR</name>
<dbReference type="PROSITE" id="PS51257">
    <property type="entry name" value="PROKAR_LIPOPROTEIN"/>
    <property type="match status" value="1"/>
</dbReference>
<dbReference type="PANTHER" id="PTHR30024">
    <property type="entry name" value="ALIPHATIC SULFONATES-BINDING PROTEIN-RELATED"/>
    <property type="match status" value="1"/>
</dbReference>